<protein>
    <submittedName>
        <fullName evidence="1">Uncharacterized protein</fullName>
    </submittedName>
</protein>
<evidence type="ECO:0000313" key="2">
    <source>
        <dbReference type="Proteomes" id="UP001375812"/>
    </source>
</evidence>
<reference evidence="1 2" key="1">
    <citation type="submission" date="2023-12" db="EMBL/GenBank/DDBJ databases">
        <title>Gut-associated functions are favored during microbiome assembly across C. elegans life.</title>
        <authorList>
            <person name="Zimmermann J."/>
        </authorList>
    </citation>
    <scope>NUCLEOTIDE SEQUENCE [LARGE SCALE GENOMIC DNA]</scope>
    <source>
        <strain evidence="1 2">MYb71</strain>
    </source>
</reference>
<sequence>MNKPISLIDREIEAKIDAAVRAELVKGKKVSDLSAKDIRNIAADIRTSFSPSARKELVIAGVEHAIKLVLGAKIAEVIWHDGTGWPSDDMGVLSAASRVTVKGKPLKQPQDEALESFNVFRDALPDLNRDAFMELCEPAMIDRFQCLFAGQPEDRTLGEIATLKAMSRDKVAMSFLAWRPIA</sequence>
<proteinExistence type="predicted"/>
<organism evidence="1 2">
    <name type="scientific">Ochrobactrum vermis</name>
    <dbReference type="NCBI Taxonomy" id="1827297"/>
    <lineage>
        <taxon>Bacteria</taxon>
        <taxon>Pseudomonadati</taxon>
        <taxon>Pseudomonadota</taxon>
        <taxon>Alphaproteobacteria</taxon>
        <taxon>Hyphomicrobiales</taxon>
        <taxon>Brucellaceae</taxon>
        <taxon>Brucella/Ochrobactrum group</taxon>
        <taxon>Ochrobactrum</taxon>
    </lineage>
</organism>
<name>A0ABU8PEF4_9HYPH</name>
<comment type="caution">
    <text evidence="1">The sequence shown here is derived from an EMBL/GenBank/DDBJ whole genome shotgun (WGS) entry which is preliminary data.</text>
</comment>
<dbReference type="RefSeq" id="WP_105542942.1">
    <property type="nucleotide sequence ID" value="NZ_JBBGZH010000001.1"/>
</dbReference>
<dbReference type="EMBL" id="JBBGZH010000001">
    <property type="protein sequence ID" value="MEJ5020633.1"/>
    <property type="molecule type" value="Genomic_DNA"/>
</dbReference>
<accession>A0ABU8PEF4</accession>
<gene>
    <name evidence="1" type="ORF">WH297_12950</name>
</gene>
<dbReference type="Proteomes" id="UP001375812">
    <property type="component" value="Unassembled WGS sequence"/>
</dbReference>
<evidence type="ECO:0000313" key="1">
    <source>
        <dbReference type="EMBL" id="MEJ5020633.1"/>
    </source>
</evidence>
<keyword evidence="2" id="KW-1185">Reference proteome</keyword>